<dbReference type="Proteomes" id="UP000324222">
    <property type="component" value="Unassembled WGS sequence"/>
</dbReference>
<dbReference type="EMBL" id="VSRR010004247">
    <property type="protein sequence ID" value="MPC39062.1"/>
    <property type="molecule type" value="Genomic_DNA"/>
</dbReference>
<organism evidence="1 2">
    <name type="scientific">Portunus trituberculatus</name>
    <name type="common">Swimming crab</name>
    <name type="synonym">Neptunus trituberculatus</name>
    <dbReference type="NCBI Taxonomy" id="210409"/>
    <lineage>
        <taxon>Eukaryota</taxon>
        <taxon>Metazoa</taxon>
        <taxon>Ecdysozoa</taxon>
        <taxon>Arthropoda</taxon>
        <taxon>Crustacea</taxon>
        <taxon>Multicrustacea</taxon>
        <taxon>Malacostraca</taxon>
        <taxon>Eumalacostraca</taxon>
        <taxon>Eucarida</taxon>
        <taxon>Decapoda</taxon>
        <taxon>Pleocyemata</taxon>
        <taxon>Brachyura</taxon>
        <taxon>Eubrachyura</taxon>
        <taxon>Portunoidea</taxon>
        <taxon>Portunidae</taxon>
        <taxon>Portuninae</taxon>
        <taxon>Portunus</taxon>
    </lineage>
</organism>
<accession>A0A5B7EXW5</accession>
<proteinExistence type="predicted"/>
<sequence length="155" mass="18402">MISPQLEYAAVVWSPSLKKDIRTLEWIQKISKKMVPELKDFTYEEQLKEMGLPTLQNRRERGDLITMYKLVNGIEKIDKEDLVLVTEEDGRTRGHVKIRMRQCVKDVRKYRTVEKWNALSGKVVTPHNVHNFREKLDKWRQDTMSPTPTLYNTTR</sequence>
<reference evidence="1 2" key="1">
    <citation type="submission" date="2019-05" db="EMBL/GenBank/DDBJ databases">
        <title>Another draft genome of Portunus trituberculatus and its Hox gene families provides insights of decapod evolution.</title>
        <authorList>
            <person name="Jeong J.-H."/>
            <person name="Song I."/>
            <person name="Kim S."/>
            <person name="Choi T."/>
            <person name="Kim D."/>
            <person name="Ryu S."/>
            <person name="Kim W."/>
        </authorList>
    </citation>
    <scope>NUCLEOTIDE SEQUENCE [LARGE SCALE GENOMIC DNA]</scope>
    <source>
        <tissue evidence="1">Muscle</tissue>
    </source>
</reference>
<dbReference type="AlphaFoldDB" id="A0A5B7EXW5"/>
<evidence type="ECO:0000313" key="1">
    <source>
        <dbReference type="EMBL" id="MPC39062.1"/>
    </source>
</evidence>
<comment type="caution">
    <text evidence="1">The sequence shown here is derived from an EMBL/GenBank/DDBJ whole genome shotgun (WGS) entry which is preliminary data.</text>
</comment>
<protein>
    <submittedName>
        <fullName evidence="1">Uncharacterized protein</fullName>
    </submittedName>
</protein>
<dbReference type="OrthoDB" id="6378258at2759"/>
<evidence type="ECO:0000313" key="2">
    <source>
        <dbReference type="Proteomes" id="UP000324222"/>
    </source>
</evidence>
<name>A0A5B7EXW5_PORTR</name>
<keyword evidence="2" id="KW-1185">Reference proteome</keyword>
<gene>
    <name evidence="1" type="ORF">E2C01_032581</name>
</gene>